<keyword evidence="2" id="KW-1185">Reference proteome</keyword>
<proteinExistence type="predicted"/>
<gene>
    <name evidence="1" type="ORF">ABB37_09127</name>
</gene>
<dbReference type="VEuPathDB" id="TriTrypDB:LpyrH10_29_0420"/>
<dbReference type="EMBL" id="LGTL01000029">
    <property type="protein sequence ID" value="KPA74435.1"/>
    <property type="molecule type" value="Genomic_DNA"/>
</dbReference>
<evidence type="ECO:0000313" key="1">
    <source>
        <dbReference type="EMBL" id="KPA74436.1"/>
    </source>
</evidence>
<dbReference type="EMBL" id="LGTL01000029">
    <property type="protein sequence ID" value="KPA74436.1"/>
    <property type="molecule type" value="Genomic_DNA"/>
</dbReference>
<dbReference type="Proteomes" id="UP000037923">
    <property type="component" value="Unassembled WGS sequence"/>
</dbReference>
<dbReference type="RefSeq" id="XP_015652875.1">
    <property type="nucleotide sequence ID" value="XM_015808422.1"/>
</dbReference>
<accession>A0A0M9FRK7</accession>
<name>A0A0M9FRK7_LEPPY</name>
<dbReference type="RefSeq" id="XP_015652874.1">
    <property type="nucleotide sequence ID" value="XM_015808421.1"/>
</dbReference>
<sequence>MSDRIQVSCEKQGRDDTGSWSTRILTLDKPTGTVTISRHHHPNNVLYHSVRVSAVEQWPHFPQSTIGEDFNSLQAKRTLYLLGVEVPVPRFSLIYEVEEKASQPLSPAPRAGDGASDASSAAAPAAPAMPYAFTAGNPHKKSRPVETGGYDSWVVRFTTQGSYDAVVAMLHRMLQVRFNEGRSGEEFGVTGLLAGPAVVSVGLL</sequence>
<reference evidence="1 2" key="1">
    <citation type="submission" date="2015-07" db="EMBL/GenBank/DDBJ databases">
        <title>High-quality genome of monoxenous trypanosomatid Leptomonas pyrrhocoris.</title>
        <authorList>
            <person name="Flegontov P."/>
            <person name="Butenko A."/>
            <person name="Firsov S."/>
            <person name="Vlcek C."/>
            <person name="Logacheva M.D."/>
            <person name="Field M."/>
            <person name="Filatov D."/>
            <person name="Flegontova O."/>
            <person name="Gerasimov E."/>
            <person name="Jackson A.P."/>
            <person name="Kelly S."/>
            <person name="Opperdoes F."/>
            <person name="O'Reilly A."/>
            <person name="Votypka J."/>
            <person name="Yurchenko V."/>
            <person name="Lukes J."/>
        </authorList>
    </citation>
    <scope>NUCLEOTIDE SEQUENCE [LARGE SCALE GENOMIC DNA]</scope>
    <source>
        <strain evidence="1">H10</strain>
    </source>
</reference>
<dbReference type="GeneID" id="26909410"/>
<organism evidence="1 2">
    <name type="scientific">Leptomonas pyrrhocoris</name>
    <name type="common">Firebug parasite</name>
    <dbReference type="NCBI Taxonomy" id="157538"/>
    <lineage>
        <taxon>Eukaryota</taxon>
        <taxon>Discoba</taxon>
        <taxon>Euglenozoa</taxon>
        <taxon>Kinetoplastea</taxon>
        <taxon>Metakinetoplastina</taxon>
        <taxon>Trypanosomatida</taxon>
        <taxon>Trypanosomatidae</taxon>
        <taxon>Leishmaniinae</taxon>
        <taxon>Leptomonas</taxon>
    </lineage>
</organism>
<protein>
    <submittedName>
        <fullName evidence="1">Uncharacterized protein</fullName>
    </submittedName>
</protein>
<comment type="caution">
    <text evidence="1">The sequence shown here is derived from an EMBL/GenBank/DDBJ whole genome shotgun (WGS) entry which is preliminary data.</text>
</comment>
<dbReference type="AlphaFoldDB" id="A0A0M9FRK7"/>
<evidence type="ECO:0000313" key="2">
    <source>
        <dbReference type="Proteomes" id="UP000037923"/>
    </source>
</evidence>